<sequence length="296" mass="32061">MRRCSSMSAPWNEGGARRHDASRLWIPDAPIHSRGAGVDLRLGTITLMPVTSHPAFPRAAIDWLLPARAQARVLVLGRSSAPVVGGLATDGQVVACDTSRAGVRALWSRAPHALPVVAAPEHLPFPTGSFDVVFLHQCLHRLDPAALADVAGVLAPGAHLAISYTVRDDSVPWVRRLSALLRDVDPAAMAGAYGTESVDRLTESGLFSSIEQRHHRLWVPISRVDLLDMVARRFPDLDADRLGRLMAEVGALYESSARVPEPLLLPYQVSCWRATVDPRRIPPPPARPDAAVSIKV</sequence>
<dbReference type="Proteomes" id="UP000290624">
    <property type="component" value="Unassembled WGS sequence"/>
</dbReference>
<dbReference type="OrthoDB" id="9797252at2"/>
<organism evidence="2 3">
    <name type="scientific">Propioniciclava flava</name>
    <dbReference type="NCBI Taxonomy" id="2072026"/>
    <lineage>
        <taxon>Bacteria</taxon>
        <taxon>Bacillati</taxon>
        <taxon>Actinomycetota</taxon>
        <taxon>Actinomycetes</taxon>
        <taxon>Propionibacteriales</taxon>
        <taxon>Propionibacteriaceae</taxon>
        <taxon>Propioniciclava</taxon>
    </lineage>
</organism>
<reference evidence="2 3" key="1">
    <citation type="submission" date="2018-01" db="EMBL/GenBank/DDBJ databases">
        <title>Lactibacter flavus gen. nov., sp. nov., a novel bacterium of the family Propionibacteriaceae isolated from raw milk and dairy products.</title>
        <authorList>
            <person name="Wenning M."/>
            <person name="Breitenwieser F."/>
            <person name="Huptas C."/>
            <person name="von Neubeck M."/>
            <person name="Busse H.-J."/>
            <person name="Scherer S."/>
        </authorList>
    </citation>
    <scope>NUCLEOTIDE SEQUENCE [LARGE SCALE GENOMIC DNA]</scope>
    <source>
        <strain evidence="2 3">VG341</strain>
    </source>
</reference>
<dbReference type="InterPro" id="IPR013216">
    <property type="entry name" value="Methyltransf_11"/>
</dbReference>
<comment type="caution">
    <text evidence="2">The sequence shown here is derived from an EMBL/GenBank/DDBJ whole genome shotgun (WGS) entry which is preliminary data.</text>
</comment>
<dbReference type="AlphaFoldDB" id="A0A4Q2EK48"/>
<dbReference type="InterPro" id="IPR029063">
    <property type="entry name" value="SAM-dependent_MTases_sf"/>
</dbReference>
<evidence type="ECO:0000313" key="3">
    <source>
        <dbReference type="Proteomes" id="UP000290624"/>
    </source>
</evidence>
<dbReference type="Pfam" id="PF08241">
    <property type="entry name" value="Methyltransf_11"/>
    <property type="match status" value="1"/>
</dbReference>
<proteinExistence type="predicted"/>
<keyword evidence="2" id="KW-0808">Transferase</keyword>
<dbReference type="GO" id="GO:0008757">
    <property type="term" value="F:S-adenosylmethionine-dependent methyltransferase activity"/>
    <property type="evidence" value="ECO:0007669"/>
    <property type="project" value="InterPro"/>
</dbReference>
<accession>A0A4Q2EK48</accession>
<keyword evidence="2" id="KW-0489">Methyltransferase</keyword>
<evidence type="ECO:0000259" key="1">
    <source>
        <dbReference type="Pfam" id="PF08241"/>
    </source>
</evidence>
<protein>
    <submittedName>
        <fullName evidence="2">SAM-dependent methyltransferase</fullName>
    </submittedName>
</protein>
<name>A0A4Q2EK48_9ACTN</name>
<keyword evidence="3" id="KW-1185">Reference proteome</keyword>
<dbReference type="SUPFAM" id="SSF53335">
    <property type="entry name" value="S-adenosyl-L-methionine-dependent methyltransferases"/>
    <property type="match status" value="1"/>
</dbReference>
<gene>
    <name evidence="2" type="ORF">C1706_02925</name>
</gene>
<dbReference type="GO" id="GO:0032259">
    <property type="term" value="P:methylation"/>
    <property type="evidence" value="ECO:0007669"/>
    <property type="project" value="UniProtKB-KW"/>
</dbReference>
<evidence type="ECO:0000313" key="2">
    <source>
        <dbReference type="EMBL" id="RXW32854.1"/>
    </source>
</evidence>
<feature type="domain" description="Methyltransferase type 11" evidence="1">
    <location>
        <begin position="87"/>
        <end position="162"/>
    </location>
</feature>
<dbReference type="EMBL" id="PPCV01000002">
    <property type="protein sequence ID" value="RXW32854.1"/>
    <property type="molecule type" value="Genomic_DNA"/>
</dbReference>
<dbReference type="Gene3D" id="3.40.50.150">
    <property type="entry name" value="Vaccinia Virus protein VP39"/>
    <property type="match status" value="1"/>
</dbReference>